<feature type="chain" id="PRO_5046377612" description="Peptidase inhibitor family I36" evidence="1">
    <location>
        <begin position="22"/>
        <end position="123"/>
    </location>
</feature>
<feature type="signal peptide" evidence="1">
    <location>
        <begin position="1"/>
        <end position="21"/>
    </location>
</feature>
<sequence>MLAVGAALLTTAGIGAINAPAASAHYSQCPANEFCIWDHSNYEGAFMHARGPVSNVGDRMNDRMTSFWNRTNDWYSIFEHDRFGGYCIEIGPGASRANIGSQRNDELTSFRPGTCAGQVEIWR</sequence>
<organism evidence="2 3">
    <name type="scientific">Streptomyces synnematoformans</name>
    <dbReference type="NCBI Taxonomy" id="415721"/>
    <lineage>
        <taxon>Bacteria</taxon>
        <taxon>Bacillati</taxon>
        <taxon>Actinomycetota</taxon>
        <taxon>Actinomycetes</taxon>
        <taxon>Kitasatosporales</taxon>
        <taxon>Streptomycetaceae</taxon>
        <taxon>Streptomyces</taxon>
    </lineage>
</organism>
<evidence type="ECO:0008006" key="4">
    <source>
        <dbReference type="Google" id="ProtNLM"/>
    </source>
</evidence>
<dbReference type="SUPFAM" id="SSF49695">
    <property type="entry name" value="gamma-Crystallin-like"/>
    <property type="match status" value="1"/>
</dbReference>
<name>A0ABN2ZBR4_9ACTN</name>
<evidence type="ECO:0000313" key="3">
    <source>
        <dbReference type="Proteomes" id="UP001500443"/>
    </source>
</evidence>
<protein>
    <recommendedName>
        <fullName evidence="4">Peptidase inhibitor family I36</fullName>
    </recommendedName>
</protein>
<comment type="caution">
    <text evidence="2">The sequence shown here is derived from an EMBL/GenBank/DDBJ whole genome shotgun (WGS) entry which is preliminary data.</text>
</comment>
<keyword evidence="3" id="KW-1185">Reference proteome</keyword>
<proteinExistence type="predicted"/>
<dbReference type="Proteomes" id="UP001500443">
    <property type="component" value="Unassembled WGS sequence"/>
</dbReference>
<dbReference type="EMBL" id="BAAAPF010000212">
    <property type="protein sequence ID" value="GAA2139807.1"/>
    <property type="molecule type" value="Genomic_DNA"/>
</dbReference>
<dbReference type="Gene3D" id="2.60.20.10">
    <property type="entry name" value="Crystallins"/>
    <property type="match status" value="1"/>
</dbReference>
<accession>A0ABN2ZBR4</accession>
<gene>
    <name evidence="2" type="ORF">GCM10009802_49860</name>
</gene>
<reference evidence="2 3" key="1">
    <citation type="journal article" date="2019" name="Int. J. Syst. Evol. Microbiol.">
        <title>The Global Catalogue of Microorganisms (GCM) 10K type strain sequencing project: providing services to taxonomists for standard genome sequencing and annotation.</title>
        <authorList>
            <consortium name="The Broad Institute Genomics Platform"/>
            <consortium name="The Broad Institute Genome Sequencing Center for Infectious Disease"/>
            <person name="Wu L."/>
            <person name="Ma J."/>
        </authorList>
    </citation>
    <scope>NUCLEOTIDE SEQUENCE [LARGE SCALE GENOMIC DNA]</scope>
    <source>
        <strain evidence="2 3">JCM 15481</strain>
    </source>
</reference>
<dbReference type="Pfam" id="PF03995">
    <property type="entry name" value="Inhibitor_I36"/>
    <property type="match status" value="1"/>
</dbReference>
<dbReference type="InterPro" id="IPR011024">
    <property type="entry name" value="G_crystallin-like"/>
</dbReference>
<evidence type="ECO:0000256" key="1">
    <source>
        <dbReference type="SAM" id="SignalP"/>
    </source>
</evidence>
<evidence type="ECO:0000313" key="2">
    <source>
        <dbReference type="EMBL" id="GAA2139807.1"/>
    </source>
</evidence>
<keyword evidence="1" id="KW-0732">Signal</keyword>